<protein>
    <submittedName>
        <fullName evidence="1">LysR family transcriptional regulator</fullName>
    </submittedName>
</protein>
<evidence type="ECO:0000313" key="1">
    <source>
        <dbReference type="EMBL" id="WAJ28350.1"/>
    </source>
</evidence>
<keyword evidence="2" id="KW-1185">Reference proteome</keyword>
<proteinExistence type="predicted"/>
<name>A0ACD4NN81_9HYPH</name>
<organism evidence="1 2">
    <name type="scientific">Antarcticirhabdus aurantiaca</name>
    <dbReference type="NCBI Taxonomy" id="2606717"/>
    <lineage>
        <taxon>Bacteria</taxon>
        <taxon>Pseudomonadati</taxon>
        <taxon>Pseudomonadota</taxon>
        <taxon>Alphaproteobacteria</taxon>
        <taxon>Hyphomicrobiales</taxon>
        <taxon>Aurantimonadaceae</taxon>
        <taxon>Antarcticirhabdus</taxon>
    </lineage>
</organism>
<sequence>MRFTFRQLEYFVAAGETGSITLASERLHISQPSISTAISHLEREFDVQLFIRHHAQGLSLTAAGRAFLVEAKRLVQQAEALYAVVSETSAQVRGRLIVGCFSTLAPLVMPELAHAFTEGFPATQIQQLEGDHGSLIASLSRAEIDAAITYDLALAPGIAFEPLASLPAHVWVADSHPLAGHTAVALSDLTDWPLILLDLPLSREYFLGLFAAEGLTPVIGQRTTYQEVVRTMVANGYGYTLANVRPRSDVALDGKRIVRLRLAGEHRPMRLGIATLAAYRKPRLLTAFEQHCRAYISDSYIPGMAAPATEKRTRRGQETPPS</sequence>
<accession>A0ACD4NN81</accession>
<reference evidence="1" key="1">
    <citation type="submission" date="2022-11" db="EMBL/GenBank/DDBJ databases">
        <title>beta-Carotene-producing bacterium, Jeongeuplla avenae sp. nov., alleviates the salt stress of Arabidopsis seedlings.</title>
        <authorList>
            <person name="Jiang L."/>
            <person name="Lee J."/>
        </authorList>
    </citation>
    <scope>NUCLEOTIDE SEQUENCE</scope>
    <source>
        <strain evidence="1">DY_R2A_6</strain>
    </source>
</reference>
<dbReference type="EMBL" id="CP113520">
    <property type="protein sequence ID" value="WAJ28350.1"/>
    <property type="molecule type" value="Genomic_DNA"/>
</dbReference>
<dbReference type="Proteomes" id="UP001163223">
    <property type="component" value="Chromosome"/>
</dbReference>
<gene>
    <name evidence="1" type="ORF">OXU80_26660</name>
</gene>
<evidence type="ECO:0000313" key="2">
    <source>
        <dbReference type="Proteomes" id="UP001163223"/>
    </source>
</evidence>